<evidence type="ECO:0000313" key="10">
    <source>
        <dbReference type="EMBL" id="KAK9027701.1"/>
    </source>
</evidence>
<evidence type="ECO:0000256" key="7">
    <source>
        <dbReference type="ARBA" id="ARBA00023316"/>
    </source>
</evidence>
<proteinExistence type="inferred from homology"/>
<comment type="similarity">
    <text evidence="2 9">Belongs to the glycosyl hydrolase 28 family.</text>
</comment>
<comment type="caution">
    <text evidence="10">The sequence shown here is derived from an EMBL/GenBank/DDBJ whole genome shotgun (WGS) entry which is preliminary data.</text>
</comment>
<accession>A0ABR2SR55</accession>
<dbReference type="InterPro" id="IPR012334">
    <property type="entry name" value="Pectin_lyas_fold"/>
</dbReference>
<evidence type="ECO:0000256" key="3">
    <source>
        <dbReference type="ARBA" id="ARBA00022512"/>
    </source>
</evidence>
<dbReference type="PANTHER" id="PTHR31375">
    <property type="match status" value="1"/>
</dbReference>
<reference evidence="10 11" key="1">
    <citation type="journal article" date="2024" name="G3 (Bethesda)">
        <title>Genome assembly of Hibiscus sabdariffa L. provides insights into metabolisms of medicinal natural products.</title>
        <authorList>
            <person name="Kim T."/>
        </authorList>
    </citation>
    <scope>NUCLEOTIDE SEQUENCE [LARGE SCALE GENOMIC DNA]</scope>
    <source>
        <strain evidence="10">TK-2024</strain>
        <tissue evidence="10">Old leaves</tissue>
    </source>
</reference>
<sequence>MKRIYCRPGHGVSIGSLGKDNSAGIVTKVVLDTALLRETTNGVRIETWQGGSGYVRFENVRMESFANSTVISNLHPASCKSLSANDNTDHTNYCETTPCSNINLEKDDTAETYCNSAQGFGYGILSQDKGYILTDHNENTELAERTEDLIIHTEL</sequence>
<name>A0ABR2SR55_9ROSI</name>
<keyword evidence="5 9" id="KW-0378">Hydrolase</keyword>
<evidence type="ECO:0000256" key="8">
    <source>
        <dbReference type="PROSITE-ProRule" id="PRU10052"/>
    </source>
</evidence>
<evidence type="ECO:0000256" key="4">
    <source>
        <dbReference type="ARBA" id="ARBA00022525"/>
    </source>
</evidence>
<evidence type="ECO:0008006" key="12">
    <source>
        <dbReference type="Google" id="ProtNLM"/>
    </source>
</evidence>
<keyword evidence="11" id="KW-1185">Reference proteome</keyword>
<feature type="active site" evidence="8">
    <location>
        <position position="10"/>
    </location>
</feature>
<dbReference type="InterPro" id="IPR000743">
    <property type="entry name" value="Glyco_hydro_28"/>
</dbReference>
<dbReference type="InterPro" id="IPR011050">
    <property type="entry name" value="Pectin_lyase_fold/virulence"/>
</dbReference>
<dbReference type="Gene3D" id="2.160.20.10">
    <property type="entry name" value="Single-stranded right-handed beta-helix, Pectin lyase-like"/>
    <property type="match status" value="1"/>
</dbReference>
<keyword evidence="3" id="KW-0134">Cell wall</keyword>
<gene>
    <name evidence="10" type="ORF">V6N11_067524</name>
</gene>
<keyword evidence="4" id="KW-0964">Secreted</keyword>
<dbReference type="EMBL" id="JBBPBN010000012">
    <property type="protein sequence ID" value="KAK9027701.1"/>
    <property type="molecule type" value="Genomic_DNA"/>
</dbReference>
<evidence type="ECO:0000256" key="2">
    <source>
        <dbReference type="ARBA" id="ARBA00008834"/>
    </source>
</evidence>
<dbReference type="PROSITE" id="PS00502">
    <property type="entry name" value="POLYGALACTURONASE"/>
    <property type="match status" value="1"/>
</dbReference>
<organism evidence="10 11">
    <name type="scientific">Hibiscus sabdariffa</name>
    <name type="common">roselle</name>
    <dbReference type="NCBI Taxonomy" id="183260"/>
    <lineage>
        <taxon>Eukaryota</taxon>
        <taxon>Viridiplantae</taxon>
        <taxon>Streptophyta</taxon>
        <taxon>Embryophyta</taxon>
        <taxon>Tracheophyta</taxon>
        <taxon>Spermatophyta</taxon>
        <taxon>Magnoliopsida</taxon>
        <taxon>eudicotyledons</taxon>
        <taxon>Gunneridae</taxon>
        <taxon>Pentapetalae</taxon>
        <taxon>rosids</taxon>
        <taxon>malvids</taxon>
        <taxon>Malvales</taxon>
        <taxon>Malvaceae</taxon>
        <taxon>Malvoideae</taxon>
        <taxon>Hibiscus</taxon>
    </lineage>
</organism>
<protein>
    <recommendedName>
        <fullName evidence="12">Polygalacturonase</fullName>
    </recommendedName>
</protein>
<keyword evidence="7" id="KW-0961">Cell wall biogenesis/degradation</keyword>
<evidence type="ECO:0000256" key="5">
    <source>
        <dbReference type="ARBA" id="ARBA00022801"/>
    </source>
</evidence>
<dbReference type="Proteomes" id="UP001396334">
    <property type="component" value="Unassembled WGS sequence"/>
</dbReference>
<evidence type="ECO:0000256" key="1">
    <source>
        <dbReference type="ARBA" id="ARBA00004191"/>
    </source>
</evidence>
<comment type="subcellular location">
    <subcellularLocation>
        <location evidence="1">Secreted</location>
        <location evidence="1">Cell wall</location>
    </subcellularLocation>
</comment>
<dbReference type="Pfam" id="PF00295">
    <property type="entry name" value="Glyco_hydro_28"/>
    <property type="match status" value="1"/>
</dbReference>
<evidence type="ECO:0000313" key="11">
    <source>
        <dbReference type="Proteomes" id="UP001396334"/>
    </source>
</evidence>
<keyword evidence="6 9" id="KW-0326">Glycosidase</keyword>
<evidence type="ECO:0000256" key="9">
    <source>
        <dbReference type="RuleBase" id="RU361169"/>
    </source>
</evidence>
<dbReference type="SUPFAM" id="SSF51126">
    <property type="entry name" value="Pectin lyase-like"/>
    <property type="match status" value="1"/>
</dbReference>
<evidence type="ECO:0000256" key="6">
    <source>
        <dbReference type="ARBA" id="ARBA00023295"/>
    </source>
</evidence>